<evidence type="ECO:0000256" key="5">
    <source>
        <dbReference type="SAM" id="MobiDB-lite"/>
    </source>
</evidence>
<dbReference type="GO" id="GO:0006351">
    <property type="term" value="P:DNA-templated transcription"/>
    <property type="evidence" value="ECO:0007669"/>
    <property type="project" value="InterPro"/>
</dbReference>
<dbReference type="GO" id="GO:0006357">
    <property type="term" value="P:regulation of transcription by RNA polymerase II"/>
    <property type="evidence" value="ECO:0000318"/>
    <property type="project" value="GO_Central"/>
</dbReference>
<feature type="compositionally biased region" description="Low complexity" evidence="5">
    <location>
        <begin position="2269"/>
        <end position="2293"/>
    </location>
</feature>
<dbReference type="SMART" id="SM00510">
    <property type="entry name" value="TFS2M"/>
    <property type="match status" value="1"/>
</dbReference>
<evidence type="ECO:0000259" key="6">
    <source>
        <dbReference type="PROSITE" id="PS50982"/>
    </source>
</evidence>
<keyword evidence="3" id="KW-0862">Zinc</keyword>
<dbReference type="InParanoid" id="B8C3W7"/>
<feature type="compositionally biased region" description="Acidic residues" evidence="5">
    <location>
        <begin position="105"/>
        <end position="114"/>
    </location>
</feature>
<evidence type="ECO:0000256" key="4">
    <source>
        <dbReference type="ARBA" id="ARBA00023242"/>
    </source>
</evidence>
<dbReference type="Gene3D" id="1.10.472.30">
    <property type="entry name" value="Transcription elongation factor S-II, central domain"/>
    <property type="match status" value="1"/>
</dbReference>
<dbReference type="GO" id="GO:0008270">
    <property type="term" value="F:zinc ion binding"/>
    <property type="evidence" value="ECO:0007669"/>
    <property type="project" value="UniProtKB-KW"/>
</dbReference>
<evidence type="ECO:0008006" key="10">
    <source>
        <dbReference type="Google" id="ProtNLM"/>
    </source>
</evidence>
<dbReference type="eggNOG" id="KOG1634">
    <property type="taxonomic scope" value="Eukaryota"/>
</dbReference>
<feature type="compositionally biased region" description="Low complexity" evidence="5">
    <location>
        <begin position="27"/>
        <end position="36"/>
    </location>
</feature>
<feature type="region of interest" description="Disordered" evidence="5">
    <location>
        <begin position="105"/>
        <end position="128"/>
    </location>
</feature>
<evidence type="ECO:0000313" key="8">
    <source>
        <dbReference type="EMBL" id="EED92633.1"/>
    </source>
</evidence>
<reference evidence="8 9" key="2">
    <citation type="journal article" date="2008" name="Nature">
        <title>The Phaeodactylum genome reveals the evolutionary history of diatom genomes.</title>
        <authorList>
            <person name="Bowler C."/>
            <person name="Allen A.E."/>
            <person name="Badger J.H."/>
            <person name="Grimwood J."/>
            <person name="Jabbari K."/>
            <person name="Kuo A."/>
            <person name="Maheswari U."/>
            <person name="Martens C."/>
            <person name="Maumus F."/>
            <person name="Otillar R.P."/>
            <person name="Rayko E."/>
            <person name="Salamov A."/>
            <person name="Vandepoele K."/>
            <person name="Beszteri B."/>
            <person name="Gruber A."/>
            <person name="Heijde M."/>
            <person name="Katinka M."/>
            <person name="Mock T."/>
            <person name="Valentin K."/>
            <person name="Verret F."/>
            <person name="Berges J.A."/>
            <person name="Brownlee C."/>
            <person name="Cadoret J.P."/>
            <person name="Chiovitti A."/>
            <person name="Choi C.J."/>
            <person name="Coesel S."/>
            <person name="De Martino A."/>
            <person name="Detter J.C."/>
            <person name="Durkin C."/>
            <person name="Falciatore A."/>
            <person name="Fournet J."/>
            <person name="Haruta M."/>
            <person name="Huysman M.J."/>
            <person name="Jenkins B.D."/>
            <person name="Jiroutova K."/>
            <person name="Jorgensen R.E."/>
            <person name="Joubert Y."/>
            <person name="Kaplan A."/>
            <person name="Kroger N."/>
            <person name="Kroth P.G."/>
            <person name="La Roche J."/>
            <person name="Lindquist E."/>
            <person name="Lommer M."/>
            <person name="Martin-Jezequel V."/>
            <person name="Lopez P.J."/>
            <person name="Lucas S."/>
            <person name="Mangogna M."/>
            <person name="McGinnis K."/>
            <person name="Medlin L.K."/>
            <person name="Montsant A."/>
            <person name="Oudot-Le Secq M.P."/>
            <person name="Napoli C."/>
            <person name="Obornik M."/>
            <person name="Parker M.S."/>
            <person name="Petit J.L."/>
            <person name="Porcel B.M."/>
            <person name="Poulsen N."/>
            <person name="Robison M."/>
            <person name="Rychlewski L."/>
            <person name="Rynearson T.A."/>
            <person name="Schmutz J."/>
            <person name="Shapiro H."/>
            <person name="Siaut M."/>
            <person name="Stanley M."/>
            <person name="Sussman M.R."/>
            <person name="Taylor A.R."/>
            <person name="Vardi A."/>
            <person name="von Dassow P."/>
            <person name="Vyverman W."/>
            <person name="Willis A."/>
            <person name="Wyrwicz L.S."/>
            <person name="Rokhsar D.S."/>
            <person name="Weissenbach J."/>
            <person name="Armbrust E.V."/>
            <person name="Green B.R."/>
            <person name="Van de Peer Y."/>
            <person name="Grigoriev I.V."/>
        </authorList>
    </citation>
    <scope>NUCLEOTIDE SEQUENCE [LARGE SCALE GENOMIC DNA]</scope>
    <source>
        <strain evidence="8 9">CCMP1335</strain>
    </source>
</reference>
<dbReference type="GO" id="GO:0005634">
    <property type="term" value="C:nucleus"/>
    <property type="evidence" value="ECO:0000318"/>
    <property type="project" value="GO_Central"/>
</dbReference>
<dbReference type="Pfam" id="PF07500">
    <property type="entry name" value="TFIIS_M"/>
    <property type="match status" value="1"/>
</dbReference>
<dbReference type="GeneID" id="7442295"/>
<dbReference type="PANTHER" id="PTHR11477">
    <property type="entry name" value="TRANSCRIPTION FACTOR S-II ZINC FINGER DOMAIN-CONTAINING PROTEIN"/>
    <property type="match status" value="1"/>
</dbReference>
<feature type="region of interest" description="Disordered" evidence="5">
    <location>
        <begin position="2229"/>
        <end position="2298"/>
    </location>
</feature>
<reference evidence="8 9" key="1">
    <citation type="journal article" date="2004" name="Science">
        <title>The genome of the diatom Thalassiosira pseudonana: ecology, evolution, and metabolism.</title>
        <authorList>
            <person name="Armbrust E.V."/>
            <person name="Berges J.A."/>
            <person name="Bowler C."/>
            <person name="Green B.R."/>
            <person name="Martinez D."/>
            <person name="Putnam N.H."/>
            <person name="Zhou S."/>
            <person name="Allen A.E."/>
            <person name="Apt K.E."/>
            <person name="Bechner M."/>
            <person name="Brzezinski M.A."/>
            <person name="Chaal B.K."/>
            <person name="Chiovitti A."/>
            <person name="Davis A.K."/>
            <person name="Demarest M.S."/>
            <person name="Detter J.C."/>
            <person name="Glavina T."/>
            <person name="Goodstein D."/>
            <person name="Hadi M.Z."/>
            <person name="Hellsten U."/>
            <person name="Hildebrand M."/>
            <person name="Jenkins B.D."/>
            <person name="Jurka J."/>
            <person name="Kapitonov V.V."/>
            <person name="Kroger N."/>
            <person name="Lau W.W."/>
            <person name="Lane T.W."/>
            <person name="Larimer F.W."/>
            <person name="Lippmeier J.C."/>
            <person name="Lucas S."/>
            <person name="Medina M."/>
            <person name="Montsant A."/>
            <person name="Obornik M."/>
            <person name="Parker M.S."/>
            <person name="Palenik B."/>
            <person name="Pazour G.J."/>
            <person name="Richardson P.M."/>
            <person name="Rynearson T.A."/>
            <person name="Saito M.A."/>
            <person name="Schwartz D.C."/>
            <person name="Thamatrakoln K."/>
            <person name="Valentin K."/>
            <person name="Vardi A."/>
            <person name="Wilkerson F.P."/>
            <person name="Rokhsar D.S."/>
        </authorList>
    </citation>
    <scope>NUCLEOTIDE SEQUENCE [LARGE SCALE GENOMIC DNA]</scope>
    <source>
        <strain evidence="8 9">CCMP1335</strain>
    </source>
</reference>
<feature type="domain" description="MBD" evidence="6">
    <location>
        <begin position="357"/>
        <end position="429"/>
    </location>
</feature>
<organism evidence="8 9">
    <name type="scientific">Thalassiosira pseudonana</name>
    <name type="common">Marine diatom</name>
    <name type="synonym">Cyclotella nana</name>
    <dbReference type="NCBI Taxonomy" id="35128"/>
    <lineage>
        <taxon>Eukaryota</taxon>
        <taxon>Sar</taxon>
        <taxon>Stramenopiles</taxon>
        <taxon>Ochrophyta</taxon>
        <taxon>Bacillariophyta</taxon>
        <taxon>Coscinodiscophyceae</taxon>
        <taxon>Thalassiosirophycidae</taxon>
        <taxon>Thalassiosirales</taxon>
        <taxon>Thalassiosiraceae</taxon>
        <taxon>Thalassiosira</taxon>
    </lineage>
</organism>
<feature type="compositionally biased region" description="Low complexity" evidence="5">
    <location>
        <begin position="161"/>
        <end position="176"/>
    </location>
</feature>
<dbReference type="Proteomes" id="UP000001449">
    <property type="component" value="Chromosome 5"/>
</dbReference>
<feature type="compositionally biased region" description="Low complexity" evidence="5">
    <location>
        <begin position="64"/>
        <end position="77"/>
    </location>
</feature>
<keyword evidence="9" id="KW-1185">Reference proteome</keyword>
<feature type="compositionally biased region" description="Acidic residues" evidence="5">
    <location>
        <begin position="478"/>
        <end position="488"/>
    </location>
</feature>
<proteinExistence type="predicted"/>
<evidence type="ECO:0000259" key="7">
    <source>
        <dbReference type="PROSITE" id="PS51321"/>
    </source>
</evidence>
<dbReference type="HOGENOM" id="CLU_228765_0_0_1"/>
<protein>
    <recommendedName>
        <fullName evidence="10">MBD domain-containing protein</fullName>
    </recommendedName>
</protein>
<dbReference type="PaxDb" id="35128-Thaps5788"/>
<feature type="region of interest" description="Disordered" evidence="5">
    <location>
        <begin position="143"/>
        <end position="176"/>
    </location>
</feature>
<dbReference type="GO" id="GO:0003677">
    <property type="term" value="F:DNA binding"/>
    <property type="evidence" value="ECO:0007669"/>
    <property type="project" value="InterPro"/>
</dbReference>
<accession>B8C3W7</accession>
<evidence type="ECO:0000256" key="3">
    <source>
        <dbReference type="ARBA" id="ARBA00022833"/>
    </source>
</evidence>
<dbReference type="PANTHER" id="PTHR11477:SF0">
    <property type="entry name" value="IP08861P-RELATED"/>
    <property type="match status" value="1"/>
</dbReference>
<feature type="compositionally biased region" description="Polar residues" evidence="5">
    <location>
        <begin position="143"/>
        <end position="153"/>
    </location>
</feature>
<feature type="region of interest" description="Disordered" evidence="5">
    <location>
        <begin position="468"/>
        <end position="488"/>
    </location>
</feature>
<dbReference type="InterPro" id="IPR003618">
    <property type="entry name" value="TFIIS_cen_dom"/>
</dbReference>
<dbReference type="RefSeq" id="XP_002290881.1">
    <property type="nucleotide sequence ID" value="XM_002290845.1"/>
</dbReference>
<gene>
    <name evidence="8" type="ORF">THAPSDRAFT_5788</name>
</gene>
<dbReference type="PROSITE" id="PS50982">
    <property type="entry name" value="MBD"/>
    <property type="match status" value="1"/>
</dbReference>
<dbReference type="SUPFAM" id="SSF54171">
    <property type="entry name" value="DNA-binding domain"/>
    <property type="match status" value="1"/>
</dbReference>
<evidence type="ECO:0000313" key="9">
    <source>
        <dbReference type="Proteomes" id="UP000001449"/>
    </source>
</evidence>
<dbReference type="Gene3D" id="3.30.890.10">
    <property type="entry name" value="Methyl-cpg-binding Protein 2, Chain A"/>
    <property type="match status" value="1"/>
</dbReference>
<evidence type="ECO:0000256" key="1">
    <source>
        <dbReference type="ARBA" id="ARBA00022723"/>
    </source>
</evidence>
<feature type="region of interest" description="Disordered" evidence="5">
    <location>
        <begin position="27"/>
        <end position="83"/>
    </location>
</feature>
<dbReference type="STRING" id="35128.B8C3W7"/>
<dbReference type="KEGG" id="tps:THAPSDRAFT_5788"/>
<keyword evidence="2" id="KW-0863">Zinc-finger</keyword>
<dbReference type="PROSITE" id="PS51321">
    <property type="entry name" value="TFIIS_CENTRAL"/>
    <property type="match status" value="1"/>
</dbReference>
<keyword evidence="1" id="KW-0479">Metal-binding</keyword>
<dbReference type="InterPro" id="IPR036575">
    <property type="entry name" value="TFIIS_cen_dom_sf"/>
</dbReference>
<dbReference type="InterPro" id="IPR016177">
    <property type="entry name" value="DNA-bd_dom_sf"/>
</dbReference>
<name>B8C3W7_THAPS</name>
<keyword evidence="4" id="KW-0539">Nucleus</keyword>
<feature type="domain" description="TFIIS central" evidence="7">
    <location>
        <begin position="2030"/>
        <end position="2158"/>
    </location>
</feature>
<dbReference type="OMA" id="FEMEAWS"/>
<evidence type="ECO:0000256" key="2">
    <source>
        <dbReference type="ARBA" id="ARBA00022771"/>
    </source>
</evidence>
<dbReference type="InterPro" id="IPR001739">
    <property type="entry name" value="Methyl_CpG_DNA-bd"/>
</dbReference>
<dbReference type="EMBL" id="CM000642">
    <property type="protein sequence ID" value="EED92633.1"/>
    <property type="molecule type" value="Genomic_DNA"/>
</dbReference>
<dbReference type="SUPFAM" id="SSF46942">
    <property type="entry name" value="Elongation factor TFIIS domain 2"/>
    <property type="match status" value="1"/>
</dbReference>
<sequence length="2469" mass="274581">MEGNGDVSNTNGTLDPWGFAFQAVQMSVSSSAASEAHVNNQQHEDEHAEHPNQSQGTTERAPAHDANPATNTTNANTSEAVSEEWANSLVGRWWEVFWEPLDKDDDDEAAEPEVDANNNGCEVETTGDPTAQQAANDISSISNQADTSCQVNPSDVDELTNTSPSPSNVQQQQPTQRIQKINVLYSTPKLGLSLHMSLSNQHEQNILIKSISEDAPNGHLLQLRDVLVGINGTSFEELLEQQQQQQSQSDYGGGITSNASYFSKVVNMLKEAKRPMIVNFERVIEIGAGDTVVDAPTVSTYATATQDAPSQAANDSNPLTMDRYQQAQPLNPPPSCNRTHPIPLPTTTFRTASEWELTYPPEPAPDFPIGWTLRRVPRIANTTRAEDVYYYSPVMGYKFRSKSEVRLFLECLSGDAEGAESVAIGMYRREKNFGCTVSREMDGSPEDDDIDDVPLHLLQQHKEEELQNRKRCYNSSDSEGEEEEEEEDAIDWYDAKILSYNSSSGEFDIHFLGDDESVTYSMPLTPKLVRPSVRVWAKRSKALIEYDNRELVSCADSGKWLQRLALSLPPSTELPEDNLYFAEHLNSNEVVANGGNDDNDITTEGRRKIREYQRYLTKQLHLAAKLSPADDDFEEHAHDDTNNQNATRGPGSFVGAFEVKSLCGYLIVAEQACDWLLTNDMSWRLLSSLSCTSPSSVVGTHSQQQQPTTKFTKDEIISFLASGSRLLDRLTSAIDIEKPVKRRRGGRKKQRLSVDVPSEGVTNTNFDLMLSNALQSDESMNAALTTLMNRYSERRSDGTSNNFIDSFLQQLLKESFQGLWKPLVVWLATAEDMVGERSQRFHSVEDIERQISAPDNTGYLSLIDLSSWTMKLEAKLSRAQFFEMEAWSGITACTQLTIVNTTGIASYDSVGSSSSADDPCLVALNRLKSEASAHPMKNINPLGKQVVSSSGVAAPSSLTRAVIDNAITIRLWVLDLMHAKLARERSAFLEAVIRRYVSLPQLPTPPFGGLDGLVSNPSAVLAANTKDTVTLLSANCYSYNHIIGNIDARLRSSMNAASTDPQDLAFRGKPMVLSSLAELTRLPMLSVVEEKLCIRNELIDWNNEALGAISTATTTSKVPFERVEALYNQLLSIVGAKSERRMSMCRHLRPNKSVDSDVQLFAGEDERLICTASSSWIREQYRIGYEWKQQYDAVISALQSKGFFSDGVPPSEAGVDAPQVEFERIAHLLGQHSGVQMASSFPNEYAHLDNVRSNAMRWSSRVDDIIQSEYSLQERCNRLKGVCQSRPKGMSMNPTDDAINLWIRVYSWPVRLEQTVRLFTNAMMNWEKNEPCHPQSRDGESNQMMKSAKEFLAPLMVEGQIFLTTNGGNPPLIMAEIRDEALLSIYENQSDIKVISASEVLGTGIHGKSVLDRIRDMEADRRSGSPLLLTQTLFWRLMASCFVRRMQRLETSDSTDDSVWKQVSLDYAKILLSYCPSNNSSDTTVVDCEGARSHLENMIRDAEQLQSRATAILSHTSDLLQTNCYSHKRELVSCIDGLKSIQDDFKSRPKGTAKSSQLLLKSSRIETAVAIQVKGVVWLMNAFSFPILFNASPVGALQTSNPRLPLQSLLDLQERIPFTTGDGVDPEIVRVGLLVNDLFQRAKLWQASVASFTPRSNNDTTTIQPPSVTPVVDLCTLQELVQSPLLSMVVMPGVKELQCIVEEARHMKDRVDNELFCDRDNGNDVSKSRFPDESSLVGNNGDFLLYRLTGSEMYVVLKKALASLKEPSDQLPVLTVEKAMYRWLCDLSEWIESIRSAVTEQSPIGGSNAMQLVIKAEDAMRILDHGHTILYGVADEVQDTLALKQIFVRGLPQKFSVDILKGGAMNSPGGSLLRWAAVLFEGLKADIEREGDWKERSLNMKNAYDHSLMVSSFANVSLRLFMKRLTGLIDEAKELFIQDDHLISSLLAISDSIMRSEPLKKRFDLEVAVAEEERFSVERAKYESPQSLVDRRYELLDSIVTRVSAKGTATADVDFRADDTETLFPGEASARDKSRLFLQKVLMAGMKTFGMDHNSTSEVHDFCAMLASDLEQAIFDKFRSPHDSISNEYRDKVRSLRFNLQDPKNPMLCARVLSGQLPISQLIVMSSADLASKELKQIRQQVQEEAKKNVVISVGRASTTASAQSPASNSITCETAKQIKMESTTIMPKLANDGNDSSFASVGSFPPHTSPPSLDANSFQIKKEHIATCLKPPDDDDDFDAPQRIPSPTMMLSERNEARSKKRDKKHPTSSSRSSHSTSHHSSTPQTMASSSSCDGHHVTAQSGSDTFSITISRLKVFFTTKLYAKNSCPWKVDGFLPEHLAEKGRITVDECNKFSSDKMKSDKWTLVHLKLSYVTGDSNMSSYKRFYKEYESLGRICMINVSDMTKLFLITPKFLRVCKCMQGVSNLSRSSTYVVILTKEKLDAKNQDVSLGAELESFLASVGPPPLC</sequence>